<gene>
    <name evidence="8" type="ORF">HPT30_15800</name>
</gene>
<feature type="domain" description="Luciferase-like" evidence="7">
    <location>
        <begin position="23"/>
        <end position="379"/>
    </location>
</feature>
<dbReference type="PANTHER" id="PTHR30011">
    <property type="entry name" value="ALKANESULFONATE MONOOXYGENASE-RELATED"/>
    <property type="match status" value="1"/>
</dbReference>
<feature type="binding site" evidence="6">
    <location>
        <position position="57"/>
    </location>
    <ligand>
        <name>FMN</name>
        <dbReference type="ChEBI" id="CHEBI:58210"/>
    </ligand>
</feature>
<dbReference type="GO" id="GO:0016705">
    <property type="term" value="F:oxidoreductase activity, acting on paired donors, with incorporation or reduction of molecular oxygen"/>
    <property type="evidence" value="ECO:0007669"/>
    <property type="project" value="InterPro"/>
</dbReference>
<evidence type="ECO:0000256" key="6">
    <source>
        <dbReference type="PIRSR" id="PIRSR000337-1"/>
    </source>
</evidence>
<evidence type="ECO:0000256" key="4">
    <source>
        <dbReference type="ARBA" id="ARBA00023033"/>
    </source>
</evidence>
<dbReference type="EMBL" id="JABWCS010000211">
    <property type="protein sequence ID" value="NUU61808.1"/>
    <property type="molecule type" value="Genomic_DNA"/>
</dbReference>
<dbReference type="InterPro" id="IPR051260">
    <property type="entry name" value="Diverse_substr_monoxygenases"/>
</dbReference>
<sequence length="435" mass="48567">MSDRKIKLAINLRGVGGSMSEWRHPDAKADASIDFELYKEWAQKAEAALFDILFIADGLYITEQSLPHFLNRYEPITLLSALATVTKNIGLVGTVSSTYSDPFTIARQFASLDKMSGGRAGWNVVTSGLLDGAANNFNGKQVHHDEKYELATEYLEITKGLWDSWEDDAFVRDKETGVFFDPAKMHTLNHEGKFFSVKGPLNIERSPQGQPVIFQAGLSEPGRNFAAQFANAIYSIPQTIAESIAFREDMRKRAVTFGRSADDILVFANISPVVGRTEEEAEQKYQEIANLVTIEHALNYTSRFFNHLDLSQYPLDEPAINLLELIPGQDGTFKYFTEELQSGKTLRQLALEATTPRSPFMGTAEQIADKLQAWFEAGAADGFMFVPFGPFGLDDFLNEVVPILQERGLFRTAYEAATLRENLGLSIPKNRYAQS</sequence>
<dbReference type="Proteomes" id="UP000564806">
    <property type="component" value="Unassembled WGS sequence"/>
</dbReference>
<dbReference type="SUPFAM" id="SSF51679">
    <property type="entry name" value="Bacterial luciferase-like"/>
    <property type="match status" value="1"/>
</dbReference>
<comment type="caution">
    <text evidence="8">The sequence shown here is derived from an EMBL/GenBank/DDBJ whole genome shotgun (WGS) entry which is preliminary data.</text>
</comment>
<dbReference type="NCBIfam" id="TIGR03860">
    <property type="entry name" value="FMN_nitrolo"/>
    <property type="match status" value="1"/>
</dbReference>
<dbReference type="GO" id="GO:0004497">
    <property type="term" value="F:monooxygenase activity"/>
    <property type="evidence" value="ECO:0007669"/>
    <property type="project" value="UniProtKB-KW"/>
</dbReference>
<dbReference type="PIRSF" id="PIRSF000337">
    <property type="entry name" value="NTA_MOA"/>
    <property type="match status" value="1"/>
</dbReference>
<dbReference type="PANTHER" id="PTHR30011:SF16">
    <property type="entry name" value="C2H2 FINGER DOMAIN TRANSCRIPTION FACTOR (EUROFUNG)-RELATED"/>
    <property type="match status" value="1"/>
</dbReference>
<evidence type="ECO:0000256" key="5">
    <source>
        <dbReference type="ARBA" id="ARBA00033748"/>
    </source>
</evidence>
<dbReference type="Gene3D" id="3.20.20.30">
    <property type="entry name" value="Luciferase-like domain"/>
    <property type="match status" value="1"/>
</dbReference>
<dbReference type="InterPro" id="IPR016215">
    <property type="entry name" value="NTA_MOA"/>
</dbReference>
<dbReference type="AlphaFoldDB" id="A0A850ELA7"/>
<evidence type="ECO:0000259" key="7">
    <source>
        <dbReference type="Pfam" id="PF00296"/>
    </source>
</evidence>
<dbReference type="InterPro" id="IPR036661">
    <property type="entry name" value="Luciferase-like_sf"/>
</dbReference>
<name>A0A850ELA7_9BACL</name>
<dbReference type="RefSeq" id="WP_175372310.1">
    <property type="nucleotide sequence ID" value="NZ_JABWCS010000211.1"/>
</dbReference>
<reference evidence="8" key="1">
    <citation type="submission" date="2020-06" db="EMBL/GenBank/DDBJ databases">
        <title>Paenibacillus sp. nov., isolated from soil.</title>
        <authorList>
            <person name="Seo Y.L."/>
        </authorList>
    </citation>
    <scope>NUCLEOTIDE SEQUENCE [LARGE SCALE GENOMIC DNA]</scope>
    <source>
        <strain evidence="8">JW14</strain>
    </source>
</reference>
<keyword evidence="4" id="KW-0503">Monooxygenase</keyword>
<protein>
    <submittedName>
        <fullName evidence="8">LLM class flavin-dependent oxidoreductase</fullName>
    </submittedName>
</protein>
<keyword evidence="1 6" id="KW-0285">Flavoprotein</keyword>
<evidence type="ECO:0000256" key="2">
    <source>
        <dbReference type="ARBA" id="ARBA00022643"/>
    </source>
</evidence>
<organism evidence="8 9">
    <name type="scientific">Paenibacillus agri</name>
    <dbReference type="NCBI Taxonomy" id="2744309"/>
    <lineage>
        <taxon>Bacteria</taxon>
        <taxon>Bacillati</taxon>
        <taxon>Bacillota</taxon>
        <taxon>Bacilli</taxon>
        <taxon>Bacillales</taxon>
        <taxon>Paenibacillaceae</taxon>
        <taxon>Paenibacillus</taxon>
    </lineage>
</organism>
<dbReference type="Pfam" id="PF00296">
    <property type="entry name" value="Bac_luciferase"/>
    <property type="match status" value="1"/>
</dbReference>
<keyword evidence="9" id="KW-1185">Reference proteome</keyword>
<feature type="binding site" evidence="6">
    <location>
        <position position="94"/>
    </location>
    <ligand>
        <name>FMN</name>
        <dbReference type="ChEBI" id="CHEBI:58210"/>
    </ligand>
</feature>
<comment type="similarity">
    <text evidence="5">Belongs to the NtaA/SnaA/DszA monooxygenase family.</text>
</comment>
<dbReference type="InterPro" id="IPR011251">
    <property type="entry name" value="Luciferase-like_dom"/>
</dbReference>
<feature type="binding site" evidence="6">
    <location>
        <position position="148"/>
    </location>
    <ligand>
        <name>FMN</name>
        <dbReference type="ChEBI" id="CHEBI:58210"/>
    </ligand>
</feature>
<keyword evidence="3" id="KW-0560">Oxidoreductase</keyword>
<evidence type="ECO:0000313" key="8">
    <source>
        <dbReference type="EMBL" id="NUU61808.1"/>
    </source>
</evidence>
<feature type="binding site" evidence="6">
    <location>
        <position position="144"/>
    </location>
    <ligand>
        <name>FMN</name>
        <dbReference type="ChEBI" id="CHEBI:58210"/>
    </ligand>
</feature>
<dbReference type="CDD" id="cd01095">
    <property type="entry name" value="Nitrilotriacetate_monoxgenase"/>
    <property type="match status" value="1"/>
</dbReference>
<evidence type="ECO:0000313" key="9">
    <source>
        <dbReference type="Proteomes" id="UP000564806"/>
    </source>
</evidence>
<evidence type="ECO:0000256" key="3">
    <source>
        <dbReference type="ARBA" id="ARBA00023002"/>
    </source>
</evidence>
<accession>A0A850ELA7</accession>
<evidence type="ECO:0000256" key="1">
    <source>
        <dbReference type="ARBA" id="ARBA00022630"/>
    </source>
</evidence>
<feature type="binding site" evidence="6">
    <location>
        <position position="219"/>
    </location>
    <ligand>
        <name>FMN</name>
        <dbReference type="ChEBI" id="CHEBI:58210"/>
    </ligand>
</feature>
<proteinExistence type="inferred from homology"/>
<keyword evidence="2 6" id="KW-0288">FMN</keyword>